<evidence type="ECO:0000313" key="8">
    <source>
        <dbReference type="EMBL" id="KAJ5072054.1"/>
    </source>
</evidence>
<comment type="caution">
    <text evidence="8">The sequence shown here is derived from an EMBL/GenBank/DDBJ whole genome shotgun (WGS) entry which is preliminary data.</text>
</comment>
<evidence type="ECO:0000256" key="6">
    <source>
        <dbReference type="PIRNR" id="PIRNR005700"/>
    </source>
</evidence>
<reference evidence="8" key="1">
    <citation type="submission" date="2022-10" db="EMBL/GenBank/DDBJ databases">
        <title>Novel sulphate-reducing endosymbionts in the free-living metamonad Anaeramoeba.</title>
        <authorList>
            <person name="Jerlstrom-Hultqvist J."/>
            <person name="Cepicka I."/>
            <person name="Gallot-Lavallee L."/>
            <person name="Salas-Leiva D."/>
            <person name="Curtis B.A."/>
            <person name="Zahonova K."/>
            <person name="Pipaliya S."/>
            <person name="Dacks J."/>
            <person name="Roger A.J."/>
        </authorList>
    </citation>
    <scope>NUCLEOTIDE SEQUENCE</scope>
    <source>
        <strain evidence="8">BMAN</strain>
    </source>
</reference>
<evidence type="ECO:0000313" key="9">
    <source>
        <dbReference type="Proteomes" id="UP001149090"/>
    </source>
</evidence>
<dbReference type="GO" id="GO:0009636">
    <property type="term" value="P:response to toxic substance"/>
    <property type="evidence" value="ECO:0007669"/>
    <property type="project" value="TreeGrafter"/>
</dbReference>
<dbReference type="Proteomes" id="UP001149090">
    <property type="component" value="Unassembled WGS sequence"/>
</dbReference>
<evidence type="ECO:0000256" key="7">
    <source>
        <dbReference type="PIRSR" id="PIRSR005700-1"/>
    </source>
</evidence>
<feature type="active site" evidence="7">
    <location>
        <position position="365"/>
    </location>
</feature>
<dbReference type="PANTHER" id="PTHR10363">
    <property type="entry name" value="BLEOMYCIN HYDROLASE"/>
    <property type="match status" value="1"/>
</dbReference>
<name>A0A9Q0R9G7_ANAIG</name>
<feature type="active site" evidence="7">
    <location>
        <position position="387"/>
    </location>
</feature>
<evidence type="ECO:0000256" key="5">
    <source>
        <dbReference type="ARBA" id="ARBA00022807"/>
    </source>
</evidence>
<dbReference type="GO" id="GO:0006508">
    <property type="term" value="P:proteolysis"/>
    <property type="evidence" value="ECO:0007669"/>
    <property type="project" value="UniProtKB-KW"/>
</dbReference>
<dbReference type="InterPro" id="IPR004134">
    <property type="entry name" value="Peptidase_C1B"/>
</dbReference>
<evidence type="ECO:0000256" key="1">
    <source>
        <dbReference type="ARBA" id="ARBA00000423"/>
    </source>
</evidence>
<dbReference type="GO" id="GO:0004197">
    <property type="term" value="F:cysteine-type endopeptidase activity"/>
    <property type="evidence" value="ECO:0007669"/>
    <property type="project" value="UniProtKB-EC"/>
</dbReference>
<sequence length="448" mass="52064">MALTSKFIQNLHQQFEENLNKKILQNAVTSCNVLDFLRNWSIINTTQHTFSNKLPDVPITNQKSSGRCWIFASLNMLRHQAMNKLNVEGFEFSQNFSAFYDKFERANFFLEKMIEMVDKSPDDRVVSFLLSRPLDDGGQWTMFAQICNKYGLCPKELMQETITSSSSYQVNKVVCTKLRYSAKILRDLYKETKSVEELRKKKEEILKEIWNILCIHLGTPPQLLTYEYYDKEKKFNKMANITPIEFMEKTLEHKLEDYVCLVNDPRETSGYNKMLTIEHLGNVHGGDIVRYLNVEIDVMLECIRKAIVEQKEPVWFGSDVSPQFDRANGIFDEKMFLIDEFYGSDIIGKFEKADRLIFGQSAMTHAMVFCGVDVDDNGKIQKLKVENSWGDQTQQKGFSTMNVNWFKHHVYEVAIRKDLLPKELLDVLKQDPKVLPVYDPLGNLAKVL</sequence>
<dbReference type="InterPro" id="IPR000169">
    <property type="entry name" value="Pept_cys_AS"/>
</dbReference>
<dbReference type="Gene3D" id="3.90.70.10">
    <property type="entry name" value="Cysteine proteinases"/>
    <property type="match status" value="1"/>
</dbReference>
<feature type="active site" evidence="7">
    <location>
        <position position="68"/>
    </location>
</feature>
<comment type="similarity">
    <text evidence="6">Belongs to the peptidase C1 family.</text>
</comment>
<accession>A0A9Q0R9G7</accession>
<dbReference type="OrthoDB" id="2666448at2759"/>
<dbReference type="EMBL" id="JAPDFW010000083">
    <property type="protein sequence ID" value="KAJ5072054.1"/>
    <property type="molecule type" value="Genomic_DNA"/>
</dbReference>
<dbReference type="Pfam" id="PF03051">
    <property type="entry name" value="Peptidase_C1_2"/>
    <property type="match status" value="1"/>
</dbReference>
<dbReference type="CDD" id="cd00585">
    <property type="entry name" value="Peptidase_C1B"/>
    <property type="match status" value="1"/>
</dbReference>
<keyword evidence="3 6" id="KW-0645">Protease</keyword>
<evidence type="ECO:0000256" key="2">
    <source>
        <dbReference type="ARBA" id="ARBA00012465"/>
    </source>
</evidence>
<dbReference type="AlphaFoldDB" id="A0A9Q0R9G7"/>
<protein>
    <recommendedName>
        <fullName evidence="2">bleomycin hydrolase</fullName>
        <ecNumber evidence="2">3.4.22.40</ecNumber>
    </recommendedName>
</protein>
<comment type="catalytic activity">
    <reaction evidence="1">
        <text>Inactivates bleomycin B2 (a cytotoxic glycometallopeptide) by hydrolysis of a carboxyamide bond of beta-aminoalanine, but also shows general aminopeptidase activity. The specificity varies somewhat with source, but amino acid arylamides of Met, Leu and Ala are preferred.</text>
        <dbReference type="EC" id="3.4.22.40"/>
    </reaction>
</comment>
<organism evidence="8 9">
    <name type="scientific">Anaeramoeba ignava</name>
    <name type="common">Anaerobic marine amoeba</name>
    <dbReference type="NCBI Taxonomy" id="1746090"/>
    <lineage>
        <taxon>Eukaryota</taxon>
        <taxon>Metamonada</taxon>
        <taxon>Anaeramoebidae</taxon>
        <taxon>Anaeramoeba</taxon>
    </lineage>
</organism>
<dbReference type="GO" id="GO:0070005">
    <property type="term" value="F:cysteine-type aminopeptidase activity"/>
    <property type="evidence" value="ECO:0007669"/>
    <property type="project" value="InterPro"/>
</dbReference>
<gene>
    <name evidence="8" type="ORF">M0811_09698</name>
</gene>
<evidence type="ECO:0000256" key="4">
    <source>
        <dbReference type="ARBA" id="ARBA00022801"/>
    </source>
</evidence>
<proteinExistence type="inferred from homology"/>
<dbReference type="InterPro" id="IPR038765">
    <property type="entry name" value="Papain-like_cys_pep_sf"/>
</dbReference>
<dbReference type="PIRSF" id="PIRSF005700">
    <property type="entry name" value="PepC"/>
    <property type="match status" value="1"/>
</dbReference>
<dbReference type="GO" id="GO:0005737">
    <property type="term" value="C:cytoplasm"/>
    <property type="evidence" value="ECO:0007669"/>
    <property type="project" value="TreeGrafter"/>
</dbReference>
<dbReference type="PANTHER" id="PTHR10363:SF2">
    <property type="entry name" value="BLEOMYCIN HYDROLASE"/>
    <property type="match status" value="1"/>
</dbReference>
<dbReference type="GO" id="GO:0043418">
    <property type="term" value="P:homocysteine catabolic process"/>
    <property type="evidence" value="ECO:0007669"/>
    <property type="project" value="TreeGrafter"/>
</dbReference>
<keyword evidence="9" id="KW-1185">Reference proteome</keyword>
<keyword evidence="5 6" id="KW-0788">Thiol protease</keyword>
<dbReference type="SUPFAM" id="SSF54001">
    <property type="entry name" value="Cysteine proteinases"/>
    <property type="match status" value="1"/>
</dbReference>
<evidence type="ECO:0000256" key="3">
    <source>
        <dbReference type="ARBA" id="ARBA00022670"/>
    </source>
</evidence>
<dbReference type="OMA" id="QSYTFFW"/>
<dbReference type="PROSITE" id="PS00139">
    <property type="entry name" value="THIOL_PROTEASE_CYS"/>
    <property type="match status" value="1"/>
</dbReference>
<keyword evidence="4 6" id="KW-0378">Hydrolase</keyword>
<dbReference type="EC" id="3.4.22.40" evidence="2"/>